<evidence type="ECO:0000256" key="1">
    <source>
        <dbReference type="SAM" id="MobiDB-lite"/>
    </source>
</evidence>
<dbReference type="Proteomes" id="UP001152049">
    <property type="component" value="Unassembled WGS sequence"/>
</dbReference>
<evidence type="ECO:0000313" key="3">
    <source>
        <dbReference type="Proteomes" id="UP001152049"/>
    </source>
</evidence>
<dbReference type="EMBL" id="JAOQAZ010000007">
    <property type="protein sequence ID" value="KAJ4264930.1"/>
    <property type="molecule type" value="Genomic_DNA"/>
</dbReference>
<feature type="compositionally biased region" description="Basic and acidic residues" evidence="1">
    <location>
        <begin position="1"/>
        <end position="21"/>
    </location>
</feature>
<name>A0A9W8S607_9HYPO</name>
<keyword evidence="3" id="KW-1185">Reference proteome</keyword>
<gene>
    <name evidence="2" type="ORF">NW762_005173</name>
</gene>
<dbReference type="AlphaFoldDB" id="A0A9W8S607"/>
<protein>
    <submittedName>
        <fullName evidence="2">Uncharacterized protein</fullName>
    </submittedName>
</protein>
<reference evidence="2" key="1">
    <citation type="submission" date="2022-09" db="EMBL/GenBank/DDBJ databases">
        <title>Fusarium specimens isolated from Avocado Roots.</title>
        <authorList>
            <person name="Stajich J."/>
            <person name="Roper C."/>
            <person name="Heimlech-Rivalta G."/>
        </authorList>
    </citation>
    <scope>NUCLEOTIDE SEQUENCE</scope>
    <source>
        <strain evidence="2">CF00136</strain>
    </source>
</reference>
<sequence>MDISDKENDNTGRAPLREPRPAESQTQSNHAKYVQDAQAPFVPNTTPLGAGGDIPQDNTTKTPSRKPPSQARKPRAPKQGPSLMSAKEFKENMIKFRLDHWKARAQVVHTSGQIDMTALWSPQWSGVVSCNEGMNLFDGFDRTWFIPFDMETPLPADKQDIADDLQKRRKELSDMYHTKISKDTQFRPKLLRLVEEEVKATCREQWDTGFNKPDATPKQWAEVREIYELTNLVHMIARARLADGKELLPGHYQIIVLELAVDGKILLQRVSVPTDINLNEFLSRLDSWDPPNSEQDKHLIDIFRRKLDYILAIGDETQKKKANRFSGQVDKFGEIEAPGSEKSSWIFQLRFHAKYSIPFGKSPDAVRTWSQLKEATFQGLLEGIRAKKHPVFVRKIRLRRMWPEVEEMEKQLQPTYGLPELSQEQLEIVDAMLAGQTDEEKQHGAMLTRAVEIEKQQALHPKRPSIGDFDE</sequence>
<comment type="caution">
    <text evidence="2">The sequence shown here is derived from an EMBL/GenBank/DDBJ whole genome shotgun (WGS) entry which is preliminary data.</text>
</comment>
<evidence type="ECO:0000313" key="2">
    <source>
        <dbReference type="EMBL" id="KAJ4264930.1"/>
    </source>
</evidence>
<feature type="region of interest" description="Disordered" evidence="1">
    <location>
        <begin position="1"/>
        <end position="84"/>
    </location>
</feature>
<dbReference type="OrthoDB" id="5028020at2759"/>
<proteinExistence type="predicted"/>
<organism evidence="2 3">
    <name type="scientific">Fusarium torreyae</name>
    <dbReference type="NCBI Taxonomy" id="1237075"/>
    <lineage>
        <taxon>Eukaryota</taxon>
        <taxon>Fungi</taxon>
        <taxon>Dikarya</taxon>
        <taxon>Ascomycota</taxon>
        <taxon>Pezizomycotina</taxon>
        <taxon>Sordariomycetes</taxon>
        <taxon>Hypocreomycetidae</taxon>
        <taxon>Hypocreales</taxon>
        <taxon>Nectriaceae</taxon>
        <taxon>Fusarium</taxon>
    </lineage>
</organism>
<accession>A0A9W8S607</accession>